<protein>
    <submittedName>
        <fullName evidence="2">Uncharacterized protein</fullName>
    </submittedName>
</protein>
<organism evidence="2 3">
    <name type="scientific">Lachnellula hyalina</name>
    <dbReference type="NCBI Taxonomy" id="1316788"/>
    <lineage>
        <taxon>Eukaryota</taxon>
        <taxon>Fungi</taxon>
        <taxon>Dikarya</taxon>
        <taxon>Ascomycota</taxon>
        <taxon>Pezizomycotina</taxon>
        <taxon>Leotiomycetes</taxon>
        <taxon>Helotiales</taxon>
        <taxon>Lachnaceae</taxon>
        <taxon>Lachnellula</taxon>
    </lineage>
</organism>
<dbReference type="OrthoDB" id="5377039at2759"/>
<proteinExistence type="predicted"/>
<dbReference type="RefSeq" id="XP_031004568.1">
    <property type="nucleotide sequence ID" value="XM_031149541.1"/>
</dbReference>
<dbReference type="Proteomes" id="UP000431533">
    <property type="component" value="Unassembled WGS sequence"/>
</dbReference>
<comment type="caution">
    <text evidence="2">The sequence shown here is derived from an EMBL/GenBank/DDBJ whole genome shotgun (WGS) entry which is preliminary data.</text>
</comment>
<evidence type="ECO:0000313" key="3">
    <source>
        <dbReference type="Proteomes" id="UP000431533"/>
    </source>
</evidence>
<evidence type="ECO:0000313" key="2">
    <source>
        <dbReference type="EMBL" id="TVY25780.1"/>
    </source>
</evidence>
<dbReference type="GeneID" id="41984781"/>
<reference evidence="2 3" key="1">
    <citation type="submission" date="2018-05" db="EMBL/GenBank/DDBJ databases">
        <title>Genome sequencing and assembly of the regulated plant pathogen Lachnellula willkommii and related sister species for the development of diagnostic species identification markers.</title>
        <authorList>
            <person name="Giroux E."/>
            <person name="Bilodeau G."/>
        </authorList>
    </citation>
    <scope>NUCLEOTIDE SEQUENCE [LARGE SCALE GENOMIC DNA]</scope>
    <source>
        <strain evidence="2 3">CBS 185.66</strain>
    </source>
</reference>
<evidence type="ECO:0000256" key="1">
    <source>
        <dbReference type="SAM" id="MobiDB-lite"/>
    </source>
</evidence>
<sequence length="113" mass="12334">MSSSNTQKPTLSSILPTSQHISEYSDATMADAPDSPVQTTSSQKFQSPQHSQSSKANGAEKSSGAPGSSWNTKKFNEEYDRAMMSVVDKDWDHGEFSRFPGGGVKWSRDEEQG</sequence>
<feature type="region of interest" description="Disordered" evidence="1">
    <location>
        <begin position="1"/>
        <end position="73"/>
    </location>
</feature>
<feature type="compositionally biased region" description="Polar residues" evidence="1">
    <location>
        <begin position="1"/>
        <end position="22"/>
    </location>
</feature>
<accession>A0A8H8TYV9</accession>
<keyword evidence="3" id="KW-1185">Reference proteome</keyword>
<dbReference type="AlphaFoldDB" id="A0A8H8TYV9"/>
<feature type="region of interest" description="Disordered" evidence="1">
    <location>
        <begin position="92"/>
        <end position="113"/>
    </location>
</feature>
<name>A0A8H8TYV9_9HELO</name>
<gene>
    <name evidence="2" type="ORF">LHYA1_G004583</name>
</gene>
<feature type="compositionally biased region" description="Polar residues" evidence="1">
    <location>
        <begin position="36"/>
        <end position="56"/>
    </location>
</feature>
<dbReference type="EMBL" id="QGMH01000085">
    <property type="protein sequence ID" value="TVY25780.1"/>
    <property type="molecule type" value="Genomic_DNA"/>
</dbReference>